<gene>
    <name evidence="2" type="ORF">SAMN05421783_11379</name>
</gene>
<reference evidence="3" key="1">
    <citation type="submission" date="2016-10" db="EMBL/GenBank/DDBJ databases">
        <authorList>
            <person name="Varghese N."/>
            <person name="Submissions S."/>
        </authorList>
    </citation>
    <scope>NUCLEOTIDE SEQUENCE [LARGE SCALE GENOMIC DNA]</scope>
    <source>
        <strain evidence="3">DSM 217</strain>
    </source>
</reference>
<protein>
    <submittedName>
        <fullName evidence="2">Uncharacterized protein</fullName>
    </submittedName>
</protein>
<evidence type="ECO:0000313" key="2">
    <source>
        <dbReference type="EMBL" id="SDX06141.1"/>
    </source>
</evidence>
<evidence type="ECO:0000256" key="1">
    <source>
        <dbReference type="SAM" id="MobiDB-lite"/>
    </source>
</evidence>
<dbReference type="AlphaFoldDB" id="A0A1H2YMD1"/>
<accession>A0A1H2YMD1</accession>
<dbReference type="Proteomes" id="UP000198816">
    <property type="component" value="Unassembled WGS sequence"/>
</dbReference>
<proteinExistence type="predicted"/>
<evidence type="ECO:0000313" key="3">
    <source>
        <dbReference type="Proteomes" id="UP000198816"/>
    </source>
</evidence>
<name>A0A1H2YMD1_THIRO</name>
<feature type="region of interest" description="Disordered" evidence="1">
    <location>
        <begin position="1"/>
        <end position="22"/>
    </location>
</feature>
<sequence>MRAPDLGALERPHDADLAGSDGLRTDRSAAACRGYSVIHSHCFISTKSFD</sequence>
<dbReference type="EMBL" id="FNNZ01000013">
    <property type="protein sequence ID" value="SDX06141.1"/>
    <property type="molecule type" value="Genomic_DNA"/>
</dbReference>
<organism evidence="2 3">
    <name type="scientific">Thiocapsa roseopersicina</name>
    <dbReference type="NCBI Taxonomy" id="1058"/>
    <lineage>
        <taxon>Bacteria</taxon>
        <taxon>Pseudomonadati</taxon>
        <taxon>Pseudomonadota</taxon>
        <taxon>Gammaproteobacteria</taxon>
        <taxon>Chromatiales</taxon>
        <taxon>Chromatiaceae</taxon>
        <taxon>Thiocapsa</taxon>
    </lineage>
</organism>
<keyword evidence="3" id="KW-1185">Reference proteome</keyword>